<dbReference type="KEGG" id="vda:VDAG_06494"/>
<organism evidence="2 3">
    <name type="scientific">Verticillium dahliae (strain VdLs.17 / ATCC MYA-4575 / FGSC 10137)</name>
    <name type="common">Verticillium wilt</name>
    <dbReference type="NCBI Taxonomy" id="498257"/>
    <lineage>
        <taxon>Eukaryota</taxon>
        <taxon>Fungi</taxon>
        <taxon>Dikarya</taxon>
        <taxon>Ascomycota</taxon>
        <taxon>Pezizomycotina</taxon>
        <taxon>Sordariomycetes</taxon>
        <taxon>Hypocreomycetidae</taxon>
        <taxon>Glomerellales</taxon>
        <taxon>Plectosphaerellaceae</taxon>
        <taxon>Verticillium</taxon>
    </lineage>
</organism>
<evidence type="ECO:0000313" key="3">
    <source>
        <dbReference type="Proteomes" id="UP000001611"/>
    </source>
</evidence>
<dbReference type="EMBL" id="DS572706">
    <property type="protein sequence ID" value="EGY15004.1"/>
    <property type="molecule type" value="Genomic_DNA"/>
</dbReference>
<keyword evidence="3" id="KW-1185">Reference proteome</keyword>
<dbReference type="InParanoid" id="G2X7N6"/>
<evidence type="ECO:0000313" key="2">
    <source>
        <dbReference type="EMBL" id="EGY15004.1"/>
    </source>
</evidence>
<feature type="compositionally biased region" description="Basic and acidic residues" evidence="1">
    <location>
        <begin position="22"/>
        <end position="32"/>
    </location>
</feature>
<dbReference type="Proteomes" id="UP000001611">
    <property type="component" value="Unassembled WGS sequence"/>
</dbReference>
<proteinExistence type="predicted"/>
<gene>
    <name evidence="2" type="ORF">VDAG_06494</name>
</gene>
<sequence>MSGRRLRASQNPPPPPTPPFHQDARDKPKQPDKAWNLEILLRIPRLQQHVFSDLQARISPPPRVASHFATGA</sequence>
<feature type="region of interest" description="Disordered" evidence="1">
    <location>
        <begin position="1"/>
        <end position="32"/>
    </location>
</feature>
<name>G2X7N6_VERDV</name>
<protein>
    <submittedName>
        <fullName evidence="2">Uncharacterized protein</fullName>
    </submittedName>
</protein>
<dbReference type="RefSeq" id="XP_009657167.1">
    <property type="nucleotide sequence ID" value="XM_009658872.1"/>
</dbReference>
<evidence type="ECO:0000256" key="1">
    <source>
        <dbReference type="SAM" id="MobiDB-lite"/>
    </source>
</evidence>
<dbReference type="GeneID" id="20707957"/>
<reference evidence="2 3" key="1">
    <citation type="submission" date="2008-03" db="EMBL/GenBank/DDBJ databases">
        <title>The Genome Sequence of Verticillium dahliae VdLs.17.</title>
        <authorList>
            <consortium name="The Broad Institute Genome Sequencing Platform"/>
            <person name="Ma L.-J.J."/>
            <person name="Klosterman S.J."/>
            <person name="Subbarao K."/>
            <person name="Dobinson K."/>
            <person name="Veronese P."/>
            <person name="Kang S."/>
            <person name="Gold S.E."/>
            <person name="Young S."/>
            <person name="Jaffe D."/>
            <person name="Gnerre S."/>
            <person name="Berlin A."/>
            <person name="Heiman D."/>
            <person name="Hepburn T."/>
            <person name="Sykes S."/>
            <person name="Alvarado L."/>
            <person name="Kodira C.D."/>
            <person name="Lander E."/>
            <person name="Galagan J."/>
            <person name="Nusbaum C."/>
            <person name="Birren B."/>
        </authorList>
    </citation>
    <scope>NUCLEOTIDE SEQUENCE [LARGE SCALE GENOMIC DNA]</scope>
    <source>
        <strain evidence="3">VdLs.17 / ATCC MYA-4575 / FGSC 10137</strain>
    </source>
</reference>
<dbReference type="HOGENOM" id="CLU_2724137_0_0_1"/>
<accession>G2X7N6</accession>
<reference evidence="3" key="2">
    <citation type="journal article" date="2011" name="PLoS Pathog.">
        <title>Comparative genomics yields insights into niche adaptation of plant vascular wilt pathogens.</title>
        <authorList>
            <person name="Klosterman S.J."/>
            <person name="Subbarao K.V."/>
            <person name="Kang S."/>
            <person name="Veronese P."/>
            <person name="Gold S.E."/>
            <person name="Thomma B.P.H.J."/>
            <person name="Chen Z."/>
            <person name="Henrissat B."/>
            <person name="Lee Y.-H."/>
            <person name="Park J."/>
            <person name="Garcia-Pedrajas M.D."/>
            <person name="Barbara D.J."/>
            <person name="Anchieta A."/>
            <person name="de Jonge R."/>
            <person name="Santhanam P."/>
            <person name="Maruthachalam K."/>
            <person name="Atallah Z."/>
            <person name="Amyotte S.G."/>
            <person name="Paz Z."/>
            <person name="Inderbitzin P."/>
            <person name="Hayes R.J."/>
            <person name="Heiman D.I."/>
            <person name="Young S."/>
            <person name="Zeng Q."/>
            <person name="Engels R."/>
            <person name="Galagan J."/>
            <person name="Cuomo C.A."/>
            <person name="Dobinson K.F."/>
            <person name="Ma L.-J."/>
        </authorList>
    </citation>
    <scope>NUCLEOTIDE SEQUENCE [LARGE SCALE GENOMIC DNA]</scope>
    <source>
        <strain evidence="3">VdLs.17 / ATCC MYA-4575 / FGSC 10137</strain>
    </source>
</reference>
<dbReference type="AlphaFoldDB" id="G2X7N6"/>